<keyword evidence="2" id="KW-1133">Transmembrane helix</keyword>
<evidence type="ECO:0000256" key="1">
    <source>
        <dbReference type="SAM" id="MobiDB-lite"/>
    </source>
</evidence>
<gene>
    <name evidence="3" type="primary">HaOG202789</name>
    <name evidence="3" type="ORF">B5X24_HaOG202789</name>
</gene>
<sequence length="285" mass="32031">MRIVHRNITTSDRHLSTIMIEFPVQIQFIRSVVLQTFYFATMVSAVVLLTLLPAWVSCAGEGNIKLLEDEVAVALKSCSYPDDIPSSKESAPKDRQRRSDDTYDGSPRIDDNMKQGSRYSHERRTTNDSGDQLQVINVTNDDYDGYGSGDTGEKLLTSMPRPASANNKANMRNHSRTRRSEPLLKPETDQCLSQCVFANLQVVDTRGIPREAELWNKVQSSVTSQQSRSALHDQIRACFQELQSEAEDNGCSYSNKLERCLMLRFADRKVDGKASTQKPASTEKT</sequence>
<name>A0A2W1BS74_HELAM</name>
<feature type="region of interest" description="Disordered" evidence="1">
    <location>
        <begin position="157"/>
        <end position="183"/>
    </location>
</feature>
<dbReference type="EMBL" id="KZ149917">
    <property type="protein sequence ID" value="PZC77908.1"/>
    <property type="molecule type" value="Genomic_DNA"/>
</dbReference>
<feature type="region of interest" description="Disordered" evidence="1">
    <location>
        <begin position="82"/>
        <end position="131"/>
    </location>
</feature>
<evidence type="ECO:0000256" key="2">
    <source>
        <dbReference type="SAM" id="Phobius"/>
    </source>
</evidence>
<accession>A0A2W1BS74</accession>
<dbReference type="SUPFAM" id="SSF47565">
    <property type="entry name" value="Insect pheromone/odorant-binding proteins"/>
    <property type="match status" value="1"/>
</dbReference>
<reference evidence="3 4" key="1">
    <citation type="journal article" date="2017" name="BMC Biol.">
        <title>Genomic innovations, transcriptional plasticity and gene loss underlying the evolution and divergence of two highly polyphagous and invasive Helicoverpa pest species.</title>
        <authorList>
            <person name="Pearce S.L."/>
            <person name="Clarke D.F."/>
            <person name="East P.D."/>
            <person name="Elfekih S."/>
            <person name="Gordon K.H."/>
            <person name="Jermiin L.S."/>
            <person name="McGaughran A."/>
            <person name="Oakeshott J.G."/>
            <person name="Papanikolaou A."/>
            <person name="Perera O.P."/>
            <person name="Rane R.V."/>
            <person name="Richards S."/>
            <person name="Tay W.T."/>
            <person name="Walsh T.K."/>
            <person name="Anderson A."/>
            <person name="Anderson C.J."/>
            <person name="Asgari S."/>
            <person name="Board P.G."/>
            <person name="Bretschneider A."/>
            <person name="Campbell P.M."/>
            <person name="Chertemps T."/>
            <person name="Christeller J.T."/>
            <person name="Coppin C.W."/>
            <person name="Downes S.J."/>
            <person name="Duan G."/>
            <person name="Farnsworth C.A."/>
            <person name="Good R.T."/>
            <person name="Han L.B."/>
            <person name="Han Y.C."/>
            <person name="Hatje K."/>
            <person name="Horne I."/>
            <person name="Huang Y.P."/>
            <person name="Hughes D.S."/>
            <person name="Jacquin-Joly E."/>
            <person name="James W."/>
            <person name="Jhangiani S."/>
            <person name="Kollmar M."/>
            <person name="Kuwar S.S."/>
            <person name="Li S."/>
            <person name="Liu N.Y."/>
            <person name="Maibeche M.T."/>
            <person name="Miller J.R."/>
            <person name="Montagne N."/>
            <person name="Perry T."/>
            <person name="Qu J."/>
            <person name="Song S.V."/>
            <person name="Sutton G.G."/>
            <person name="Vogel H."/>
            <person name="Walenz B.P."/>
            <person name="Xu W."/>
            <person name="Zhang H.J."/>
            <person name="Zou Z."/>
            <person name="Batterham P."/>
            <person name="Edwards O.R."/>
            <person name="Feyereisen R."/>
            <person name="Gibbs R.A."/>
            <person name="Heckel D.G."/>
            <person name="McGrath A."/>
            <person name="Robin C."/>
            <person name="Scherer S.E."/>
            <person name="Worley K.C."/>
            <person name="Wu Y.D."/>
        </authorList>
    </citation>
    <scope>NUCLEOTIDE SEQUENCE [LARGE SCALE GENOMIC DNA]</scope>
    <source>
        <strain evidence="3">Harm_GR_Male_#8</strain>
        <tissue evidence="3">Whole organism</tissue>
    </source>
</reference>
<feature type="compositionally biased region" description="Basic and acidic residues" evidence="1">
    <location>
        <begin position="90"/>
        <end position="126"/>
    </location>
</feature>
<dbReference type="Proteomes" id="UP000249218">
    <property type="component" value="Unassembled WGS sequence"/>
</dbReference>
<dbReference type="GO" id="GO:0005549">
    <property type="term" value="F:odorant binding"/>
    <property type="evidence" value="ECO:0007669"/>
    <property type="project" value="InterPro"/>
</dbReference>
<evidence type="ECO:0000313" key="4">
    <source>
        <dbReference type="Proteomes" id="UP000249218"/>
    </source>
</evidence>
<dbReference type="Gene3D" id="1.10.238.20">
    <property type="entry name" value="Pheromone/general odorant binding protein domain"/>
    <property type="match status" value="1"/>
</dbReference>
<evidence type="ECO:0000313" key="3">
    <source>
        <dbReference type="EMBL" id="PZC77908.1"/>
    </source>
</evidence>
<protein>
    <submittedName>
        <fullName evidence="3">Uncharacterized protein</fullName>
    </submittedName>
</protein>
<proteinExistence type="predicted"/>
<keyword evidence="2" id="KW-0812">Transmembrane</keyword>
<feature type="transmembrane region" description="Helical" evidence="2">
    <location>
        <begin position="37"/>
        <end position="56"/>
    </location>
</feature>
<keyword evidence="2" id="KW-0472">Membrane</keyword>
<dbReference type="AlphaFoldDB" id="A0A2W1BS74"/>
<dbReference type="Pfam" id="PF01395">
    <property type="entry name" value="PBP_GOBP"/>
    <property type="match status" value="1"/>
</dbReference>
<organism evidence="3 4">
    <name type="scientific">Helicoverpa armigera</name>
    <name type="common">Cotton bollworm</name>
    <name type="synonym">Heliothis armigera</name>
    <dbReference type="NCBI Taxonomy" id="29058"/>
    <lineage>
        <taxon>Eukaryota</taxon>
        <taxon>Metazoa</taxon>
        <taxon>Ecdysozoa</taxon>
        <taxon>Arthropoda</taxon>
        <taxon>Hexapoda</taxon>
        <taxon>Insecta</taxon>
        <taxon>Pterygota</taxon>
        <taxon>Neoptera</taxon>
        <taxon>Endopterygota</taxon>
        <taxon>Lepidoptera</taxon>
        <taxon>Glossata</taxon>
        <taxon>Ditrysia</taxon>
        <taxon>Noctuoidea</taxon>
        <taxon>Noctuidae</taxon>
        <taxon>Heliothinae</taxon>
        <taxon>Helicoverpa</taxon>
    </lineage>
</organism>
<dbReference type="InterPro" id="IPR006170">
    <property type="entry name" value="PBP/GOBP"/>
</dbReference>
<dbReference type="InterPro" id="IPR036728">
    <property type="entry name" value="PBP_GOBP_sf"/>
</dbReference>
<keyword evidence="4" id="KW-1185">Reference proteome</keyword>
<dbReference type="OrthoDB" id="6774671at2759"/>